<comment type="caution">
    <text evidence="1">The sequence shown here is derived from an EMBL/GenBank/DDBJ whole genome shotgun (WGS) entry which is preliminary data.</text>
</comment>
<evidence type="ECO:0000313" key="2">
    <source>
        <dbReference type="Proteomes" id="UP001470230"/>
    </source>
</evidence>
<reference evidence="1 2" key="1">
    <citation type="submission" date="2024-04" db="EMBL/GenBank/DDBJ databases">
        <title>Tritrichomonas musculus Genome.</title>
        <authorList>
            <person name="Alves-Ferreira E."/>
            <person name="Grigg M."/>
            <person name="Lorenzi H."/>
            <person name="Galac M."/>
        </authorList>
    </citation>
    <scope>NUCLEOTIDE SEQUENCE [LARGE SCALE GENOMIC DNA]</scope>
    <source>
        <strain evidence="1 2">EAF2021</strain>
    </source>
</reference>
<accession>A0ABR2LA86</accession>
<sequence length="142" mass="16623">MTYKTLSNDDKVSTIRFYDQLGPRGTSISRLTGFNESTIGSFWHRYEAKPQLEIKRGRPPTIFDDVKQAVISVFDYDVETTLKNASFDFDLSKFTIKSILNDDAIKYMKKRQFLQRKKRILQEESFFVLLFPALSQTKFQIS</sequence>
<proteinExistence type="predicted"/>
<dbReference type="EMBL" id="JAPFFF010000001">
    <property type="protein sequence ID" value="KAK8900264.1"/>
    <property type="molecule type" value="Genomic_DNA"/>
</dbReference>
<name>A0ABR2LA86_9EUKA</name>
<dbReference type="Proteomes" id="UP001470230">
    <property type="component" value="Unassembled WGS sequence"/>
</dbReference>
<evidence type="ECO:0008006" key="3">
    <source>
        <dbReference type="Google" id="ProtNLM"/>
    </source>
</evidence>
<organism evidence="1 2">
    <name type="scientific">Tritrichomonas musculus</name>
    <dbReference type="NCBI Taxonomy" id="1915356"/>
    <lineage>
        <taxon>Eukaryota</taxon>
        <taxon>Metamonada</taxon>
        <taxon>Parabasalia</taxon>
        <taxon>Tritrichomonadida</taxon>
        <taxon>Tritrichomonadidae</taxon>
        <taxon>Tritrichomonas</taxon>
    </lineage>
</organism>
<keyword evidence="2" id="KW-1185">Reference proteome</keyword>
<protein>
    <recommendedName>
        <fullName evidence="3">Transposase Synechocystis PCC 6803 domain-containing protein</fullName>
    </recommendedName>
</protein>
<gene>
    <name evidence="1" type="ORF">M9Y10_002587</name>
</gene>
<evidence type="ECO:0000313" key="1">
    <source>
        <dbReference type="EMBL" id="KAK8900264.1"/>
    </source>
</evidence>